<dbReference type="Pfam" id="PF00512">
    <property type="entry name" value="HisKA"/>
    <property type="match status" value="1"/>
</dbReference>
<dbReference type="InterPro" id="IPR050351">
    <property type="entry name" value="BphY/WalK/GraS-like"/>
</dbReference>
<feature type="transmembrane region" description="Helical" evidence="7">
    <location>
        <begin position="70"/>
        <end position="93"/>
    </location>
</feature>
<organism evidence="9 10">
    <name type="scientific">Candidatus Amesbacteria bacterium RIFCSPHIGHO2_01_FULL_48_32b</name>
    <dbReference type="NCBI Taxonomy" id="1797253"/>
    <lineage>
        <taxon>Bacteria</taxon>
        <taxon>Candidatus Amesiibacteriota</taxon>
    </lineage>
</organism>
<dbReference type="InterPro" id="IPR003661">
    <property type="entry name" value="HisK_dim/P_dom"/>
</dbReference>
<dbReference type="SUPFAM" id="SSF55874">
    <property type="entry name" value="ATPase domain of HSP90 chaperone/DNA topoisomerase II/histidine kinase"/>
    <property type="match status" value="1"/>
</dbReference>
<dbReference type="GO" id="GO:0004721">
    <property type="term" value="F:phosphoprotein phosphatase activity"/>
    <property type="evidence" value="ECO:0007669"/>
    <property type="project" value="TreeGrafter"/>
</dbReference>
<evidence type="ECO:0000256" key="3">
    <source>
        <dbReference type="ARBA" id="ARBA00022553"/>
    </source>
</evidence>
<dbReference type="InterPro" id="IPR003594">
    <property type="entry name" value="HATPase_dom"/>
</dbReference>
<keyword evidence="3" id="KW-0597">Phosphoprotein</keyword>
<dbReference type="CDD" id="cd00082">
    <property type="entry name" value="HisKA"/>
    <property type="match status" value="1"/>
</dbReference>
<evidence type="ECO:0000313" key="10">
    <source>
        <dbReference type="Proteomes" id="UP000178176"/>
    </source>
</evidence>
<keyword evidence="7" id="KW-1133">Transmembrane helix</keyword>
<dbReference type="Proteomes" id="UP000178176">
    <property type="component" value="Unassembled WGS sequence"/>
</dbReference>
<keyword evidence="6" id="KW-0902">Two-component regulatory system</keyword>
<dbReference type="PROSITE" id="PS50109">
    <property type="entry name" value="HIS_KIN"/>
    <property type="match status" value="1"/>
</dbReference>
<feature type="transmembrane region" description="Helical" evidence="7">
    <location>
        <begin position="12"/>
        <end position="32"/>
    </location>
</feature>
<dbReference type="InterPro" id="IPR005467">
    <property type="entry name" value="His_kinase_dom"/>
</dbReference>
<dbReference type="PANTHER" id="PTHR45453:SF1">
    <property type="entry name" value="PHOSPHATE REGULON SENSOR PROTEIN PHOR"/>
    <property type="match status" value="1"/>
</dbReference>
<keyword evidence="4" id="KW-0808">Transferase</keyword>
<accession>A0A1F4YCM2</accession>
<dbReference type="InterPro" id="IPR004358">
    <property type="entry name" value="Sig_transdc_His_kin-like_C"/>
</dbReference>
<reference evidence="9 10" key="1">
    <citation type="journal article" date="2016" name="Nat. Commun.">
        <title>Thousands of microbial genomes shed light on interconnected biogeochemical processes in an aquifer system.</title>
        <authorList>
            <person name="Anantharaman K."/>
            <person name="Brown C.T."/>
            <person name="Hug L.A."/>
            <person name="Sharon I."/>
            <person name="Castelle C.J."/>
            <person name="Probst A.J."/>
            <person name="Thomas B.C."/>
            <person name="Singh A."/>
            <person name="Wilkins M.J."/>
            <person name="Karaoz U."/>
            <person name="Brodie E.L."/>
            <person name="Williams K.H."/>
            <person name="Hubbard S.S."/>
            <person name="Banfield J.F."/>
        </authorList>
    </citation>
    <scope>NUCLEOTIDE SEQUENCE [LARGE SCALE GENOMIC DNA]</scope>
</reference>
<name>A0A1F4YCM2_9BACT</name>
<dbReference type="GO" id="GO:0016036">
    <property type="term" value="P:cellular response to phosphate starvation"/>
    <property type="evidence" value="ECO:0007669"/>
    <property type="project" value="TreeGrafter"/>
</dbReference>
<dbReference type="PRINTS" id="PR00344">
    <property type="entry name" value="BCTRLSENSOR"/>
</dbReference>
<evidence type="ECO:0000259" key="8">
    <source>
        <dbReference type="PROSITE" id="PS50109"/>
    </source>
</evidence>
<comment type="catalytic activity">
    <reaction evidence="1">
        <text>ATP + protein L-histidine = ADP + protein N-phospho-L-histidine.</text>
        <dbReference type="EC" id="2.7.13.3"/>
    </reaction>
</comment>
<comment type="caution">
    <text evidence="9">The sequence shown here is derived from an EMBL/GenBank/DDBJ whole genome shotgun (WGS) entry which is preliminary data.</text>
</comment>
<keyword evidence="5" id="KW-0418">Kinase</keyword>
<evidence type="ECO:0000256" key="6">
    <source>
        <dbReference type="ARBA" id="ARBA00023012"/>
    </source>
</evidence>
<evidence type="ECO:0000256" key="4">
    <source>
        <dbReference type="ARBA" id="ARBA00022679"/>
    </source>
</evidence>
<evidence type="ECO:0000313" key="9">
    <source>
        <dbReference type="EMBL" id="OGC91681.1"/>
    </source>
</evidence>
<gene>
    <name evidence="9" type="ORF">A2876_01855</name>
</gene>
<evidence type="ECO:0000256" key="7">
    <source>
        <dbReference type="SAM" id="Phobius"/>
    </source>
</evidence>
<evidence type="ECO:0000256" key="5">
    <source>
        <dbReference type="ARBA" id="ARBA00022777"/>
    </source>
</evidence>
<sequence>MFKSARIQLTLWYLLIITVIVAIFSSAIYSFLSLEIERFEHSQRLQLYRGLPVPVPVFDPQLLEETRRRVQLRIVLVDLGVIALSGGLAGFLAGRTLAPIKVMLDEQNRFISDASHELRTPLTALKSSLEVYLRDKKPTLASARELISGSLSDVNRMQYLSDSLLKLIQYQKPKGQPLSVFPLSEIIAASVRKVQPQADSRTIAIRTDAPDIKLRGDKYSLEELLIILLDNAVKYSPPDSTVTLLSKKIDGHVEIKVSDSGIGINPKDLPHIFDRFYRADSARTQSGSGGYGLGLSIAKKIVDHHQGTITVRSKPKSGTTFTVTFHL</sequence>
<feature type="domain" description="Histidine kinase" evidence="8">
    <location>
        <begin position="113"/>
        <end position="327"/>
    </location>
</feature>
<keyword evidence="7" id="KW-0472">Membrane</keyword>
<dbReference type="EMBL" id="MEXH01000031">
    <property type="protein sequence ID" value="OGC91681.1"/>
    <property type="molecule type" value="Genomic_DNA"/>
</dbReference>
<dbReference type="FunFam" id="3.30.565.10:FF:000006">
    <property type="entry name" value="Sensor histidine kinase WalK"/>
    <property type="match status" value="1"/>
</dbReference>
<evidence type="ECO:0000256" key="1">
    <source>
        <dbReference type="ARBA" id="ARBA00000085"/>
    </source>
</evidence>
<dbReference type="CDD" id="cd00075">
    <property type="entry name" value="HATPase"/>
    <property type="match status" value="1"/>
</dbReference>
<proteinExistence type="predicted"/>
<dbReference type="SMART" id="SM00388">
    <property type="entry name" value="HisKA"/>
    <property type="match status" value="1"/>
</dbReference>
<evidence type="ECO:0000256" key="2">
    <source>
        <dbReference type="ARBA" id="ARBA00012438"/>
    </source>
</evidence>
<dbReference type="GO" id="GO:0005886">
    <property type="term" value="C:plasma membrane"/>
    <property type="evidence" value="ECO:0007669"/>
    <property type="project" value="TreeGrafter"/>
</dbReference>
<dbReference type="Pfam" id="PF02518">
    <property type="entry name" value="HATPase_c"/>
    <property type="match status" value="1"/>
</dbReference>
<dbReference type="GO" id="GO:0000155">
    <property type="term" value="F:phosphorelay sensor kinase activity"/>
    <property type="evidence" value="ECO:0007669"/>
    <property type="project" value="InterPro"/>
</dbReference>
<dbReference type="Gene3D" id="3.30.565.10">
    <property type="entry name" value="Histidine kinase-like ATPase, C-terminal domain"/>
    <property type="match status" value="1"/>
</dbReference>
<dbReference type="AlphaFoldDB" id="A0A1F4YCM2"/>
<dbReference type="EC" id="2.7.13.3" evidence="2"/>
<dbReference type="SMART" id="SM00387">
    <property type="entry name" value="HATPase_c"/>
    <property type="match status" value="1"/>
</dbReference>
<dbReference type="Gene3D" id="1.10.287.130">
    <property type="match status" value="1"/>
</dbReference>
<dbReference type="PANTHER" id="PTHR45453">
    <property type="entry name" value="PHOSPHATE REGULON SENSOR PROTEIN PHOR"/>
    <property type="match status" value="1"/>
</dbReference>
<dbReference type="InterPro" id="IPR036097">
    <property type="entry name" value="HisK_dim/P_sf"/>
</dbReference>
<keyword evidence="7" id="KW-0812">Transmembrane</keyword>
<protein>
    <recommendedName>
        <fullName evidence="2">histidine kinase</fullName>
        <ecNumber evidence="2">2.7.13.3</ecNumber>
    </recommendedName>
</protein>
<dbReference type="SUPFAM" id="SSF47384">
    <property type="entry name" value="Homodimeric domain of signal transducing histidine kinase"/>
    <property type="match status" value="1"/>
</dbReference>
<dbReference type="InterPro" id="IPR036890">
    <property type="entry name" value="HATPase_C_sf"/>
</dbReference>